<dbReference type="Proteomes" id="UP000287224">
    <property type="component" value="Unassembled WGS sequence"/>
</dbReference>
<name>A0A401ZJC6_9CHLR</name>
<reference evidence="9" key="1">
    <citation type="submission" date="2018-12" db="EMBL/GenBank/DDBJ databases">
        <title>Tengunoibacter tsumagoiensis gen. nov., sp. nov., Dictyobacter kobayashii sp. nov., D. alpinus sp. nov., and D. joshuensis sp. nov. and description of Dictyobacteraceae fam. nov. within the order Ktedonobacterales isolated from Tengu-no-mugimeshi.</title>
        <authorList>
            <person name="Wang C.M."/>
            <person name="Zheng Y."/>
            <person name="Sakai Y."/>
            <person name="Toyoda A."/>
            <person name="Minakuchi Y."/>
            <person name="Abe K."/>
            <person name="Yokota A."/>
            <person name="Yabe S."/>
        </authorList>
    </citation>
    <scope>NUCLEOTIDE SEQUENCE [LARGE SCALE GENOMIC DNA]</scope>
    <source>
        <strain evidence="9">S-27</strain>
    </source>
</reference>
<protein>
    <recommendedName>
        <fullName evidence="7">Cache domain-containing protein</fullName>
    </recommendedName>
</protein>
<evidence type="ECO:0000259" key="7">
    <source>
        <dbReference type="Pfam" id="PF02743"/>
    </source>
</evidence>
<keyword evidence="4 6" id="KW-1133">Transmembrane helix</keyword>
<dbReference type="OrthoDB" id="141860at2"/>
<dbReference type="GO" id="GO:0005886">
    <property type="term" value="C:plasma membrane"/>
    <property type="evidence" value="ECO:0007669"/>
    <property type="project" value="UniProtKB-SubCell"/>
</dbReference>
<keyword evidence="2" id="KW-1003">Cell membrane</keyword>
<evidence type="ECO:0000256" key="2">
    <source>
        <dbReference type="ARBA" id="ARBA00022475"/>
    </source>
</evidence>
<evidence type="ECO:0000256" key="6">
    <source>
        <dbReference type="SAM" id="Phobius"/>
    </source>
</evidence>
<evidence type="ECO:0000256" key="3">
    <source>
        <dbReference type="ARBA" id="ARBA00022692"/>
    </source>
</evidence>
<sequence length="506" mass="55752">MAQSQQALAPRRSIPLSIRLSTWLLAAAILPLLITVGISEWFARPTLTNQARLAMETDAHTRTQLINNYFKDRVLDVQSLAQVPLAQDFLRDPVGNQANAPLIIQNGQVVGSYLDPNYTLWVLFDTQGKPLLSYSTNHTNAKFQPHGKYIIPPEDAQKLLLGKPFISPVYYDPATKKAAVDIYVPSFSMALKRVVGIVRATLRLDYIWSIVNSETGANGNGSDAFILDENNVRIADPTNSKQQFTAIAPLPQDAQQRILNEQRYGSQSTVRVVPDDGLKKALTGPNASTSFTLQPTGHSGSYQVVRQTLSAVPWNYIVLSPINTIITVANQQLIITGVVTLSVIILAALFGLVIGRRISYPILRSVGHLSKNSQSLATLASRQKNAVTEQVWVIDSSQEGLKTVQYYNNAAEVAIQHINTTATRLLDNWDRLDKATLRQAIEQMIETSQYTRRAIHYQNASNEKLATAINIMNQVNEQLVAGSNGADEASHQLQNVVTDLRHVVGG</sequence>
<evidence type="ECO:0000256" key="1">
    <source>
        <dbReference type="ARBA" id="ARBA00004651"/>
    </source>
</evidence>
<gene>
    <name evidence="8" type="ORF">KDAU_42570</name>
</gene>
<evidence type="ECO:0000313" key="8">
    <source>
        <dbReference type="EMBL" id="GCE06928.1"/>
    </source>
</evidence>
<proteinExistence type="predicted"/>
<dbReference type="Pfam" id="PF02743">
    <property type="entry name" value="dCache_1"/>
    <property type="match status" value="1"/>
</dbReference>
<keyword evidence="9" id="KW-1185">Reference proteome</keyword>
<comment type="subcellular location">
    <subcellularLocation>
        <location evidence="1">Cell membrane</location>
        <topology evidence="1">Multi-pass membrane protein</topology>
    </subcellularLocation>
</comment>
<feature type="domain" description="Cache" evidence="7">
    <location>
        <begin position="47"/>
        <end position="258"/>
    </location>
</feature>
<dbReference type="RefSeq" id="WP_126597813.1">
    <property type="nucleotide sequence ID" value="NZ_BIFQ01000001.1"/>
</dbReference>
<dbReference type="InterPro" id="IPR033479">
    <property type="entry name" value="dCache_1"/>
</dbReference>
<evidence type="ECO:0000256" key="5">
    <source>
        <dbReference type="ARBA" id="ARBA00023136"/>
    </source>
</evidence>
<comment type="caution">
    <text evidence="8">The sequence shown here is derived from an EMBL/GenBank/DDBJ whole genome shotgun (WGS) entry which is preliminary data.</text>
</comment>
<evidence type="ECO:0000256" key="4">
    <source>
        <dbReference type="ARBA" id="ARBA00022989"/>
    </source>
</evidence>
<accession>A0A401ZJC6</accession>
<keyword evidence="5 6" id="KW-0472">Membrane</keyword>
<feature type="transmembrane region" description="Helical" evidence="6">
    <location>
        <begin position="20"/>
        <end position="43"/>
    </location>
</feature>
<dbReference type="AlphaFoldDB" id="A0A401ZJC6"/>
<organism evidence="8 9">
    <name type="scientific">Dictyobacter aurantiacus</name>
    <dbReference type="NCBI Taxonomy" id="1936993"/>
    <lineage>
        <taxon>Bacteria</taxon>
        <taxon>Bacillati</taxon>
        <taxon>Chloroflexota</taxon>
        <taxon>Ktedonobacteria</taxon>
        <taxon>Ktedonobacterales</taxon>
        <taxon>Dictyobacteraceae</taxon>
        <taxon>Dictyobacter</taxon>
    </lineage>
</organism>
<evidence type="ECO:0000313" key="9">
    <source>
        <dbReference type="Proteomes" id="UP000287224"/>
    </source>
</evidence>
<feature type="transmembrane region" description="Helical" evidence="6">
    <location>
        <begin position="333"/>
        <end position="354"/>
    </location>
</feature>
<keyword evidence="3 6" id="KW-0812">Transmembrane</keyword>
<dbReference type="EMBL" id="BIFQ01000001">
    <property type="protein sequence ID" value="GCE06928.1"/>
    <property type="molecule type" value="Genomic_DNA"/>
</dbReference>
<dbReference type="Gene3D" id="3.30.450.20">
    <property type="entry name" value="PAS domain"/>
    <property type="match status" value="1"/>
</dbReference>